<evidence type="ECO:0000313" key="2">
    <source>
        <dbReference type="Proteomes" id="UP000282661"/>
    </source>
</evidence>
<name>A0A386KCI5_9CAUD</name>
<gene>
    <name evidence="1" type="primary">2</name>
    <name evidence="1" type="ORF">Crownjwl_2</name>
</gene>
<protein>
    <submittedName>
        <fullName evidence="1">Uncharacterized protein</fullName>
    </submittedName>
</protein>
<sequence>MRETSTATTWSCDGVSCTHTEVLTGGMQAVPPSGWRILKLMPTNLNLALEPLSPSPVRCFSLCPDCWEDIEQRLARPE</sequence>
<dbReference type="EMBL" id="MH779500">
    <property type="protein sequence ID" value="AYD83288.1"/>
    <property type="molecule type" value="Genomic_DNA"/>
</dbReference>
<proteinExistence type="predicted"/>
<dbReference type="Proteomes" id="UP000282661">
    <property type="component" value="Segment"/>
</dbReference>
<organism evidence="1 2">
    <name type="scientific">Mycobacterium phage Crownjwl</name>
    <dbReference type="NCBI Taxonomy" id="2315536"/>
    <lineage>
        <taxon>Viruses</taxon>
        <taxon>Duplodnaviria</taxon>
        <taxon>Heunggongvirae</taxon>
        <taxon>Uroviricota</taxon>
        <taxon>Caudoviricetes</taxon>
        <taxon>Bclasvirinae</taxon>
        <taxon>Pegunavirus</taxon>
        <taxon>Pegunavirus soto</taxon>
    </lineage>
</organism>
<reference evidence="1 2" key="1">
    <citation type="submission" date="2018-08" db="EMBL/GenBank/DDBJ databases">
        <authorList>
            <person name="Ahrens K."/>
            <person name="Barber N.R."/>
            <person name="Cohen L."/>
            <person name="Francolini R.D."/>
            <person name="Gray A."/>
            <person name="Hamilton K."/>
            <person name="Jung E."/>
            <person name="Killpatrick M.S."/>
            <person name="Le T.M."/>
            <person name="Lin R."/>
            <person name="Morris L.Y."/>
            <person name="O'Neill L.P."/>
            <person name="Pederson E.N."/>
            <person name="Sepheri B."/>
            <person name="Shaffer R.A."/>
            <person name="Sridharan P.S."/>
            <person name="Tseng L."/>
            <person name="Williams L.H."/>
            <person name="Jarvik J.W."/>
            <person name="Braun M.A."/>
            <person name="Lopez A.J."/>
            <person name="Garlena R.A."/>
            <person name="Russell D.A."/>
            <person name="Pope W.H."/>
            <person name="Jacobs-Sera D."/>
            <person name="Hatfull G.F."/>
        </authorList>
    </citation>
    <scope>NUCLEOTIDE SEQUENCE [LARGE SCALE GENOMIC DNA]</scope>
</reference>
<evidence type="ECO:0000313" key="1">
    <source>
        <dbReference type="EMBL" id="AYD83288.1"/>
    </source>
</evidence>
<accession>A0A386KCI5</accession>